<dbReference type="EMBL" id="JAGQDG010000005">
    <property type="protein sequence ID" value="MBQ0936322.1"/>
    <property type="molecule type" value="Genomic_DNA"/>
</dbReference>
<keyword evidence="3" id="KW-1185">Reference proteome</keyword>
<comment type="caution">
    <text evidence="2">The sequence shown here is derived from an EMBL/GenBank/DDBJ whole genome shotgun (WGS) entry which is preliminary data.</text>
</comment>
<reference evidence="2 3" key="1">
    <citation type="submission" date="2021-04" db="EMBL/GenBank/DDBJ databases">
        <title>The genome sequence of type strain Ideonella paludis KCTC 32238.</title>
        <authorList>
            <person name="Liu Y."/>
        </authorList>
    </citation>
    <scope>NUCLEOTIDE SEQUENCE [LARGE SCALE GENOMIC DNA]</scope>
    <source>
        <strain evidence="2 3">KCTC 32238</strain>
    </source>
</reference>
<gene>
    <name evidence="2" type="ORF">KAK11_13360</name>
</gene>
<dbReference type="RefSeq" id="WP_210809670.1">
    <property type="nucleotide sequence ID" value="NZ_JAGQDG010000005.1"/>
</dbReference>
<sequence length="351" mass="38544">MKKAVLTLCALMPIVAASQCNVTYLGGEVTDHQASSYPVAVDKDGNSYGNFSYLGMNVWGPDGSTVAVSSPEPTTAPFQLSINNKKQAIVNSDSWCWPEFRDYSTDMMIWNWEQGTKVCLKPLPFQLPEGFFSSWPQPPVTVIDDKGWVYTSVPDRGTLRNRAIVWRNNGVAVELPVLQGGLRHYINGGNTSGLVVGQASTDGRDFRSAPIAWRSGKIERLPLPEGFTAGRAVSASSNGDIVGQGFVGRRPSGLWWSEGKVKELPLGFTPSHINRHGQIIGRAGKNWLPAIYKNDEIVLINTIMPASWREKGYEVTLLTDINDKSEVLAKYLGGPDFRYGSVLLRGCFSNQ</sequence>
<feature type="signal peptide" evidence="1">
    <location>
        <begin position="1"/>
        <end position="18"/>
    </location>
</feature>
<organism evidence="2 3">
    <name type="scientific">Ideonella paludis</name>
    <dbReference type="NCBI Taxonomy" id="1233411"/>
    <lineage>
        <taxon>Bacteria</taxon>
        <taxon>Pseudomonadati</taxon>
        <taxon>Pseudomonadota</taxon>
        <taxon>Betaproteobacteria</taxon>
        <taxon>Burkholderiales</taxon>
        <taxon>Sphaerotilaceae</taxon>
        <taxon>Ideonella</taxon>
    </lineage>
</organism>
<keyword evidence="1" id="KW-0732">Signal</keyword>
<name>A0ABS5DYU8_9BURK</name>
<proteinExistence type="predicted"/>
<feature type="chain" id="PRO_5046862213" evidence="1">
    <location>
        <begin position="19"/>
        <end position="351"/>
    </location>
</feature>
<dbReference type="Proteomes" id="UP000672097">
    <property type="component" value="Unassembled WGS sequence"/>
</dbReference>
<evidence type="ECO:0000256" key="1">
    <source>
        <dbReference type="SAM" id="SignalP"/>
    </source>
</evidence>
<protein>
    <submittedName>
        <fullName evidence="2">Uncharacterized protein</fullName>
    </submittedName>
</protein>
<evidence type="ECO:0000313" key="2">
    <source>
        <dbReference type="EMBL" id="MBQ0936322.1"/>
    </source>
</evidence>
<accession>A0ABS5DYU8</accession>
<evidence type="ECO:0000313" key="3">
    <source>
        <dbReference type="Proteomes" id="UP000672097"/>
    </source>
</evidence>